<dbReference type="OrthoDB" id="4420885at2"/>
<dbReference type="RefSeq" id="WP_131980099.1">
    <property type="nucleotide sequence ID" value="NZ_SMKL01000008.1"/>
</dbReference>
<feature type="region of interest" description="Disordered" evidence="1">
    <location>
        <begin position="256"/>
        <end position="275"/>
    </location>
</feature>
<feature type="domain" description="Saccharopine dehydrogenase NADP binding" evidence="2">
    <location>
        <begin position="7"/>
        <end position="127"/>
    </location>
</feature>
<dbReference type="InterPro" id="IPR005097">
    <property type="entry name" value="Sacchrp_dh_NADP-bd"/>
</dbReference>
<name>A0A4R4RY61_9ACTN</name>
<protein>
    <submittedName>
        <fullName evidence="3">Saccharopine dehydrogenase</fullName>
    </submittedName>
</protein>
<evidence type="ECO:0000259" key="2">
    <source>
        <dbReference type="Pfam" id="PF03435"/>
    </source>
</evidence>
<sequence length="364" mass="37265">MDTSARVLVYGAYGHTGRFVVDELLRRGLTPVLSGRSAAGLDLVAGRWPGVEQRPAAVDDPVALRRALAGTAAVVNCAGPFADTALPVATAAVAAGVHYLDLTAEQAAVQALHTALGDAARAAGVAVVPAMAFYGGLADLLATAALSGPDDSDGEGGGDGRCGGEADEITVVIALDRWWPTAGTRITGRRNTVPRLIVTGGTLASLPDQAPTTTWIFPAPFGPQPVVAMPFSEVITIARHVRVGELRTYLSAAPLADLRDPDTPPPSPADESGRSAQRFVVDVVVRRDGRDRMVSASGRDIYAVSAPIVAEGVERLLSGRALTTGVASPGEIFAAGDVLAALSAPGSEYLSLSSAGPQVPRATP</sequence>
<dbReference type="EMBL" id="SMKL01000008">
    <property type="protein sequence ID" value="TDC53603.1"/>
    <property type="molecule type" value="Genomic_DNA"/>
</dbReference>
<gene>
    <name evidence="3" type="ORF">E1212_05370</name>
</gene>
<reference evidence="3 4" key="1">
    <citation type="submission" date="2019-02" db="EMBL/GenBank/DDBJ databases">
        <title>Draft genome sequences of novel Actinobacteria.</title>
        <authorList>
            <person name="Sahin N."/>
            <person name="Ay H."/>
            <person name="Saygin H."/>
        </authorList>
    </citation>
    <scope>NUCLEOTIDE SEQUENCE [LARGE SCALE GENOMIC DNA]</scope>
    <source>
        <strain evidence="3 4">KC603</strain>
    </source>
</reference>
<dbReference type="PANTHER" id="PTHR43781:SF1">
    <property type="entry name" value="SACCHAROPINE DEHYDROGENASE"/>
    <property type="match status" value="1"/>
</dbReference>
<dbReference type="PANTHER" id="PTHR43781">
    <property type="entry name" value="SACCHAROPINE DEHYDROGENASE"/>
    <property type="match status" value="1"/>
</dbReference>
<dbReference type="SUPFAM" id="SSF51735">
    <property type="entry name" value="NAD(P)-binding Rossmann-fold domains"/>
    <property type="match status" value="1"/>
</dbReference>
<dbReference type="AlphaFoldDB" id="A0A4R4RY61"/>
<dbReference type="Pfam" id="PF03435">
    <property type="entry name" value="Sacchrp_dh_NADP"/>
    <property type="match status" value="1"/>
</dbReference>
<dbReference type="Proteomes" id="UP000295621">
    <property type="component" value="Unassembled WGS sequence"/>
</dbReference>
<organism evidence="3 4">
    <name type="scientific">Jiangella ureilytica</name>
    <dbReference type="NCBI Taxonomy" id="2530374"/>
    <lineage>
        <taxon>Bacteria</taxon>
        <taxon>Bacillati</taxon>
        <taxon>Actinomycetota</taxon>
        <taxon>Actinomycetes</taxon>
        <taxon>Jiangellales</taxon>
        <taxon>Jiangellaceae</taxon>
        <taxon>Jiangella</taxon>
    </lineage>
</organism>
<proteinExistence type="predicted"/>
<evidence type="ECO:0000313" key="3">
    <source>
        <dbReference type="EMBL" id="TDC53603.1"/>
    </source>
</evidence>
<dbReference type="Gene3D" id="3.40.50.720">
    <property type="entry name" value="NAD(P)-binding Rossmann-like Domain"/>
    <property type="match status" value="1"/>
</dbReference>
<evidence type="ECO:0000256" key="1">
    <source>
        <dbReference type="SAM" id="MobiDB-lite"/>
    </source>
</evidence>
<evidence type="ECO:0000313" key="4">
    <source>
        <dbReference type="Proteomes" id="UP000295621"/>
    </source>
</evidence>
<accession>A0A4R4RY61</accession>
<keyword evidence="4" id="KW-1185">Reference proteome</keyword>
<comment type="caution">
    <text evidence="3">The sequence shown here is derived from an EMBL/GenBank/DDBJ whole genome shotgun (WGS) entry which is preliminary data.</text>
</comment>
<dbReference type="InterPro" id="IPR036291">
    <property type="entry name" value="NAD(P)-bd_dom_sf"/>
</dbReference>